<dbReference type="AlphaFoldDB" id="A0AB36ZY32"/>
<sequence length="329" mass="39719">MKKEEIEQYKSKANPIVLFILIWLLFPITFFADIIKIIKSQNESEYYLFPTNSKYWKFKALVYLPFIITLFASLNKLYLLRDKGINIKPIYKNNRIFPSNQIIYIEAPRSFNKNLKLYFIDSHGINVDTETIVYQYLKSKNLNVLRTEVAFWQAMTTLVYWDEIYDFIPEYGDDIPRDLFTPEFYIKRKAKIDEKYQFIQKNGIVGILETSINNYIKNNYFSRLVNDQNEELHISDPLIKAFIKRIDLKQFCFITYNIVKDYNSHRAGLPDFIAWNKYDLVHVEAKRFKEKVLKSQEYWFELFDREEISYKIIRVKNKKTYNKTLERNI</sequence>
<dbReference type="InterPro" id="IPR014883">
    <property type="entry name" value="VRR_NUC"/>
</dbReference>
<keyword evidence="4" id="KW-0378">Hydrolase</keyword>
<evidence type="ECO:0000313" key="9">
    <source>
        <dbReference type="Proteomes" id="UP000239861"/>
    </source>
</evidence>
<evidence type="ECO:0000256" key="4">
    <source>
        <dbReference type="ARBA" id="ARBA00022801"/>
    </source>
</evidence>
<comment type="caution">
    <text evidence="8">The sequence shown here is derived from an EMBL/GenBank/DDBJ whole genome shotgun (WGS) entry which is preliminary data.</text>
</comment>
<evidence type="ECO:0000256" key="2">
    <source>
        <dbReference type="ARBA" id="ARBA00022722"/>
    </source>
</evidence>
<protein>
    <submittedName>
        <fullName evidence="8">VRR-NUC domain-containing protein</fullName>
    </submittedName>
</protein>
<keyword evidence="6" id="KW-0472">Membrane</keyword>
<dbReference type="EMBL" id="PTIW01000005">
    <property type="protein sequence ID" value="PPK62182.1"/>
    <property type="molecule type" value="Genomic_DNA"/>
</dbReference>
<name>A0AB36ZY32_9BACT</name>
<reference evidence="8 9" key="1">
    <citation type="submission" date="2018-02" db="EMBL/GenBank/DDBJ databases">
        <title>Subsurface microbial communities from deep shales in Ohio and West Virginia, USA.</title>
        <authorList>
            <person name="Wrighton K."/>
        </authorList>
    </citation>
    <scope>NUCLEOTIDE SEQUENCE [LARGE SCALE GENOMIC DNA]</scope>
    <source>
        <strain evidence="8 9">MARC-MIP3H16</strain>
    </source>
</reference>
<feature type="transmembrane region" description="Helical" evidence="6">
    <location>
        <begin position="58"/>
        <end position="79"/>
    </location>
</feature>
<comment type="cofactor">
    <cofactor evidence="1">
        <name>Mg(2+)</name>
        <dbReference type="ChEBI" id="CHEBI:18420"/>
    </cofactor>
</comment>
<dbReference type="RefSeq" id="WP_104411915.1">
    <property type="nucleotide sequence ID" value="NZ_PTIW01000005.1"/>
</dbReference>
<feature type="domain" description="VRR-NUC" evidence="7">
    <location>
        <begin position="218"/>
        <end position="316"/>
    </location>
</feature>
<keyword evidence="2" id="KW-0540">Nuclease</keyword>
<evidence type="ECO:0000256" key="6">
    <source>
        <dbReference type="SAM" id="Phobius"/>
    </source>
</evidence>
<organism evidence="8 9">
    <name type="scientific">Malaciobacter marinus</name>
    <dbReference type="NCBI Taxonomy" id="505249"/>
    <lineage>
        <taxon>Bacteria</taxon>
        <taxon>Pseudomonadati</taxon>
        <taxon>Campylobacterota</taxon>
        <taxon>Epsilonproteobacteria</taxon>
        <taxon>Campylobacterales</taxon>
        <taxon>Arcobacteraceae</taxon>
        <taxon>Malaciobacter</taxon>
    </lineage>
</organism>
<proteinExistence type="predicted"/>
<evidence type="ECO:0000256" key="5">
    <source>
        <dbReference type="ARBA" id="ARBA00022842"/>
    </source>
</evidence>
<keyword evidence="3" id="KW-0479">Metal-binding</keyword>
<dbReference type="GO" id="GO:0036297">
    <property type="term" value="P:interstrand cross-link repair"/>
    <property type="evidence" value="ECO:0007669"/>
    <property type="project" value="InterPro"/>
</dbReference>
<dbReference type="GO" id="GO:0017108">
    <property type="term" value="F:5'-flap endonuclease activity"/>
    <property type="evidence" value="ECO:0007669"/>
    <property type="project" value="TreeGrafter"/>
</dbReference>
<evidence type="ECO:0000313" key="8">
    <source>
        <dbReference type="EMBL" id="PPK62182.1"/>
    </source>
</evidence>
<keyword evidence="5" id="KW-0460">Magnesium</keyword>
<dbReference type="PANTHER" id="PTHR15749">
    <property type="entry name" value="FANCONI-ASSOCIATED NUCLEASE 1"/>
    <property type="match status" value="1"/>
</dbReference>
<keyword evidence="6" id="KW-1133">Transmembrane helix</keyword>
<keyword evidence="6" id="KW-0812">Transmembrane</keyword>
<gene>
    <name evidence="8" type="ORF">B0F89_105115</name>
</gene>
<feature type="transmembrane region" description="Helical" evidence="6">
    <location>
        <begin position="16"/>
        <end position="38"/>
    </location>
</feature>
<dbReference type="PANTHER" id="PTHR15749:SF4">
    <property type="entry name" value="FANCONI-ASSOCIATED NUCLEASE 1"/>
    <property type="match status" value="1"/>
</dbReference>
<evidence type="ECO:0000256" key="1">
    <source>
        <dbReference type="ARBA" id="ARBA00001946"/>
    </source>
</evidence>
<evidence type="ECO:0000256" key="3">
    <source>
        <dbReference type="ARBA" id="ARBA00022723"/>
    </source>
</evidence>
<dbReference type="Proteomes" id="UP000239861">
    <property type="component" value="Unassembled WGS sequence"/>
</dbReference>
<evidence type="ECO:0000259" key="7">
    <source>
        <dbReference type="Pfam" id="PF08774"/>
    </source>
</evidence>
<dbReference type="GO" id="GO:0070336">
    <property type="term" value="F:flap-structured DNA binding"/>
    <property type="evidence" value="ECO:0007669"/>
    <property type="project" value="TreeGrafter"/>
</dbReference>
<dbReference type="Pfam" id="PF08774">
    <property type="entry name" value="VRR_NUC"/>
    <property type="match status" value="1"/>
</dbReference>
<dbReference type="GO" id="GO:0008409">
    <property type="term" value="F:5'-3' exonuclease activity"/>
    <property type="evidence" value="ECO:0007669"/>
    <property type="project" value="TreeGrafter"/>
</dbReference>
<dbReference type="InterPro" id="IPR033315">
    <property type="entry name" value="Fan1-like"/>
</dbReference>
<accession>A0AB36ZY32</accession>